<dbReference type="KEGG" id="rdp:RD2015_4533"/>
<dbReference type="STRING" id="76731.RD2015_4533"/>
<dbReference type="EMBL" id="CP013729">
    <property type="protein sequence ID" value="ALV08974.1"/>
    <property type="molecule type" value="Genomic_DNA"/>
</dbReference>
<sequence length="260" mass="27356">MLRALVVLLLLVNLLLLAWRGGWINTGATAPSRLEQQVRPEQLKLLGQQAASQLNKLACVELGPLETDEALRQTIAVLTRAGLTAASWQAQTTATGGTWALATIKMPSKEFQARKEETYRNARIAFEPLQGFPDEQPTLVLSRHDSEAAAEAALDAMSKRNYKGLRVLRLQSPSQQTTLRVPRLDGLQLSRLDAVANPPWGERRKSCEVAPAAGAAAAVPSASASSPAPATSASGAAGTVGGAVAPQPAASRAAARAASR</sequence>
<dbReference type="Proteomes" id="UP000060699">
    <property type="component" value="Chromosome"/>
</dbReference>
<evidence type="ECO:0000313" key="2">
    <source>
        <dbReference type="Proteomes" id="UP000060699"/>
    </source>
</evidence>
<keyword evidence="2" id="KW-1185">Reference proteome</keyword>
<gene>
    <name evidence="1" type="ORF">RD2015_4533</name>
</gene>
<name>A0A0U3LC62_9BURK</name>
<protein>
    <submittedName>
        <fullName evidence="1">Uncharacterized protein</fullName>
    </submittedName>
</protein>
<accession>A0A0U3LC62</accession>
<reference evidence="1 2" key="1">
    <citation type="submission" date="2015-12" db="EMBL/GenBank/DDBJ databases">
        <title>Complete genome of Roseateles depolymerans KCTC 42856.</title>
        <authorList>
            <person name="Kim K.M."/>
        </authorList>
    </citation>
    <scope>NUCLEOTIDE SEQUENCE [LARGE SCALE GENOMIC DNA]</scope>
    <source>
        <strain evidence="1 2">KCTC 42856</strain>
    </source>
</reference>
<proteinExistence type="predicted"/>
<evidence type="ECO:0000313" key="1">
    <source>
        <dbReference type="EMBL" id="ALV08974.1"/>
    </source>
</evidence>
<organism evidence="1 2">
    <name type="scientific">Roseateles depolymerans</name>
    <dbReference type="NCBI Taxonomy" id="76731"/>
    <lineage>
        <taxon>Bacteria</taxon>
        <taxon>Pseudomonadati</taxon>
        <taxon>Pseudomonadota</taxon>
        <taxon>Betaproteobacteria</taxon>
        <taxon>Burkholderiales</taxon>
        <taxon>Sphaerotilaceae</taxon>
        <taxon>Roseateles</taxon>
    </lineage>
</organism>
<dbReference type="AlphaFoldDB" id="A0A0U3LC62"/>